<dbReference type="AlphaFoldDB" id="A0A5K1IY12"/>
<evidence type="ECO:0000313" key="1">
    <source>
        <dbReference type="EMBL" id="VWL94063.1"/>
    </source>
</evidence>
<dbReference type="PROSITE" id="PS51257">
    <property type="entry name" value="PROKAR_LIPOPROTEIN"/>
    <property type="match status" value="1"/>
</dbReference>
<name>A0A5K1IY12_9ACTN</name>
<keyword evidence="2" id="KW-1185">Reference proteome</keyword>
<evidence type="ECO:0000313" key="2">
    <source>
        <dbReference type="Proteomes" id="UP000361836"/>
    </source>
</evidence>
<accession>A0A5K1IY12</accession>
<gene>
    <name evidence="1" type="ORF">KCJAJFAP_02237</name>
</gene>
<protein>
    <submittedName>
        <fullName evidence="1">Uncharacterized protein</fullName>
    </submittedName>
</protein>
<dbReference type="RefSeq" id="WP_152076311.1">
    <property type="nucleotide sequence ID" value="NZ_CAAKNU010000017.1"/>
</dbReference>
<sequence>MSTRLEFRPRIWSEIVLALVAALVAVPALSGCRGLSHPEEFPTSGSSASPVEATSNPQTITCEEFGDLWPFEFDRCEVSAEPDASGDPVLRLTTEDGTVYALNDLSGNDGLPKAEDLVRPGASIGPIRSFALGLVDLE</sequence>
<dbReference type="Proteomes" id="UP000361836">
    <property type="component" value="Unassembled WGS sequence"/>
</dbReference>
<proteinExistence type="predicted"/>
<reference evidence="1 2" key="1">
    <citation type="submission" date="2019-10" db="EMBL/GenBank/DDBJ databases">
        <authorList>
            <person name="Wolf R A."/>
        </authorList>
    </citation>
    <scope>NUCLEOTIDE SEQUENCE [LARGE SCALE GENOMIC DNA]</scope>
    <source>
        <strain evidence="1">Collinsella_aerofaciens_MC2</strain>
    </source>
</reference>
<organism evidence="1 2">
    <name type="scientific">Collinsella aerofaciens</name>
    <dbReference type="NCBI Taxonomy" id="74426"/>
    <lineage>
        <taxon>Bacteria</taxon>
        <taxon>Bacillati</taxon>
        <taxon>Actinomycetota</taxon>
        <taxon>Coriobacteriia</taxon>
        <taxon>Coriobacteriales</taxon>
        <taxon>Coriobacteriaceae</taxon>
        <taxon>Collinsella</taxon>
    </lineage>
</organism>
<dbReference type="EMBL" id="CABWIE010000017">
    <property type="protein sequence ID" value="VWL94063.1"/>
    <property type="molecule type" value="Genomic_DNA"/>
</dbReference>